<keyword evidence="4" id="KW-0676">Redox-active center</keyword>
<dbReference type="CDD" id="cd02966">
    <property type="entry name" value="TlpA_like_family"/>
    <property type="match status" value="1"/>
</dbReference>
<feature type="transmembrane region" description="Helical" evidence="5">
    <location>
        <begin position="21"/>
        <end position="44"/>
    </location>
</feature>
<proteinExistence type="predicted"/>
<dbReference type="PANTHER" id="PTHR42852">
    <property type="entry name" value="THIOL:DISULFIDE INTERCHANGE PROTEIN DSBE"/>
    <property type="match status" value="1"/>
</dbReference>
<dbReference type="Gene3D" id="3.40.30.10">
    <property type="entry name" value="Glutaredoxin"/>
    <property type="match status" value="1"/>
</dbReference>
<dbReference type="InterPro" id="IPR036249">
    <property type="entry name" value="Thioredoxin-like_sf"/>
</dbReference>
<dbReference type="Pfam" id="PF00578">
    <property type="entry name" value="AhpC-TSA"/>
    <property type="match status" value="1"/>
</dbReference>
<feature type="transmembrane region" description="Helical" evidence="5">
    <location>
        <begin position="228"/>
        <end position="249"/>
    </location>
</feature>
<dbReference type="InterPro" id="IPR017937">
    <property type="entry name" value="Thioredoxin_CS"/>
</dbReference>
<feature type="transmembrane region" description="Helical" evidence="5">
    <location>
        <begin position="186"/>
        <end position="208"/>
    </location>
</feature>
<evidence type="ECO:0000313" key="8">
    <source>
        <dbReference type="Proteomes" id="UP001242368"/>
    </source>
</evidence>
<gene>
    <name evidence="7" type="ORF">QW060_03260</name>
</gene>
<dbReference type="SUPFAM" id="SSF52833">
    <property type="entry name" value="Thioredoxin-like"/>
    <property type="match status" value="1"/>
</dbReference>
<dbReference type="PROSITE" id="PS51352">
    <property type="entry name" value="THIOREDOXIN_2"/>
    <property type="match status" value="1"/>
</dbReference>
<feature type="domain" description="Thioredoxin" evidence="6">
    <location>
        <begin position="593"/>
        <end position="735"/>
    </location>
</feature>
<evidence type="ECO:0000313" key="7">
    <source>
        <dbReference type="EMBL" id="MDN3706141.1"/>
    </source>
</evidence>
<comment type="caution">
    <text evidence="7">The sequence shown here is derived from an EMBL/GenBank/DDBJ whole genome shotgun (WGS) entry which is preliminary data.</text>
</comment>
<keyword evidence="5" id="KW-0472">Membrane</keyword>
<evidence type="ECO:0000256" key="5">
    <source>
        <dbReference type="SAM" id="Phobius"/>
    </source>
</evidence>
<evidence type="ECO:0000256" key="3">
    <source>
        <dbReference type="ARBA" id="ARBA00023157"/>
    </source>
</evidence>
<dbReference type="PROSITE" id="PS00194">
    <property type="entry name" value="THIOREDOXIN_1"/>
    <property type="match status" value="1"/>
</dbReference>
<name>A0ABT8CQ90_9FLAO</name>
<protein>
    <submittedName>
        <fullName evidence="7">Redoxin domain-containing protein</fullName>
    </submittedName>
</protein>
<dbReference type="CDD" id="cd21809">
    <property type="entry name" value="ABC-2_lan_permease-like"/>
    <property type="match status" value="1"/>
</dbReference>
<keyword evidence="5" id="KW-0812">Transmembrane</keyword>
<comment type="subcellular location">
    <subcellularLocation>
        <location evidence="1">Cell envelope</location>
    </subcellularLocation>
</comment>
<dbReference type="InterPro" id="IPR050553">
    <property type="entry name" value="Thioredoxin_ResA/DsbE_sf"/>
</dbReference>
<keyword evidence="8" id="KW-1185">Reference proteome</keyword>
<reference evidence="8" key="1">
    <citation type="journal article" date="2019" name="Int. J. Syst. Evol. Microbiol.">
        <title>The Global Catalogue of Microorganisms (GCM) 10K type strain sequencing project: providing services to taxonomists for standard genome sequencing and annotation.</title>
        <authorList>
            <consortium name="The Broad Institute Genomics Platform"/>
            <consortium name="The Broad Institute Genome Sequencing Center for Infectious Disease"/>
            <person name="Wu L."/>
            <person name="Ma J."/>
        </authorList>
    </citation>
    <scope>NUCLEOTIDE SEQUENCE [LARGE SCALE GENOMIC DNA]</scope>
    <source>
        <strain evidence="8">CECT 7184</strain>
    </source>
</reference>
<feature type="transmembrane region" description="Helical" evidence="5">
    <location>
        <begin position="70"/>
        <end position="87"/>
    </location>
</feature>
<keyword evidence="5" id="KW-1133">Transmembrane helix</keyword>
<feature type="transmembrane region" description="Helical" evidence="5">
    <location>
        <begin position="270"/>
        <end position="287"/>
    </location>
</feature>
<dbReference type="Proteomes" id="UP001242368">
    <property type="component" value="Unassembled WGS sequence"/>
</dbReference>
<dbReference type="RefSeq" id="WP_290362274.1">
    <property type="nucleotide sequence ID" value="NZ_JAUFQU010000001.1"/>
</dbReference>
<sequence>MNRISNFFNAYRTEGIKLKNTNILTTALILSVFLPLILFITGIFSEDVYQTTAKEVNIVTENFSNLKKSFIQFFYCIIMILSASRISQIEFKNNTWQLIETQPLYKTSIYFAKFTKLYVICLLSIVCFVASVYLFSYLQHLFYLDKDHYIFSWELMNMLKFSSRVLVASFLPLALMYVISVRFSNFFLTILVGFGLLIAQPILTYLQLLPKWYPFKLTSNVLLGDSDLGYWFVYSEGLSVVIGLLLLFIGYQWYAGKSFRFAFLKDVKRVLVSIFVIGIGSALAYWICVPNQMQRSNTTLIKGSVITEQPLSKVYLLDPVIKDTLETITLQNNTFEKTITQPLPFGKYILVLDNSYNTEVYMSSDDIVNIELKLTPDENTTKITGTRLAENSVMELNRLYSDTEYYINSDMMLNKPDFISDQMVKEYQKELKKINKSYTKDNYILREDATAILKKQVGVYFLNTWYRYYQKALNENPAISNTSFSIVTLLEKEVALNDASLLFDPNYIQYVKNTLIKKDNSGLDENTKFLNAAAQLPDDLFKQKLLTATLLQSLSESKSKQEADELYAMYHSKISNTKYAQLVTHTYRNIVRLSKGAPAPVFTASTADGKTISLEDYKGKFVVIDVWATWCGPCRYQSPKFEKVANRYMNNKNIVFMAVSMDQKKENWSIAVKDKKSSVLQVHANQINAFSEDYYLSSIPKFILIDPQGNLLNADMPFPDSNGFDDAIENALKQP</sequence>
<evidence type="ECO:0000256" key="2">
    <source>
        <dbReference type="ARBA" id="ARBA00022748"/>
    </source>
</evidence>
<dbReference type="PANTHER" id="PTHR42852:SF6">
    <property type="entry name" value="THIOL:DISULFIDE INTERCHANGE PROTEIN DSBE"/>
    <property type="match status" value="1"/>
</dbReference>
<accession>A0ABT8CQ90</accession>
<dbReference type="Pfam" id="PF12730">
    <property type="entry name" value="ABC2_membrane_4"/>
    <property type="match status" value="1"/>
</dbReference>
<dbReference type="EMBL" id="JAUFQU010000001">
    <property type="protein sequence ID" value="MDN3706141.1"/>
    <property type="molecule type" value="Genomic_DNA"/>
</dbReference>
<evidence type="ECO:0000256" key="1">
    <source>
        <dbReference type="ARBA" id="ARBA00004196"/>
    </source>
</evidence>
<evidence type="ECO:0000259" key="6">
    <source>
        <dbReference type="PROSITE" id="PS51352"/>
    </source>
</evidence>
<feature type="transmembrane region" description="Helical" evidence="5">
    <location>
        <begin position="158"/>
        <end position="179"/>
    </location>
</feature>
<dbReference type="InterPro" id="IPR013766">
    <property type="entry name" value="Thioredoxin_domain"/>
</dbReference>
<feature type="transmembrane region" description="Helical" evidence="5">
    <location>
        <begin position="117"/>
        <end position="138"/>
    </location>
</feature>
<organism evidence="7 8">
    <name type="scientific">Paenimyroides ceti</name>
    <dbReference type="NCBI Taxonomy" id="395087"/>
    <lineage>
        <taxon>Bacteria</taxon>
        <taxon>Pseudomonadati</taxon>
        <taxon>Bacteroidota</taxon>
        <taxon>Flavobacteriia</taxon>
        <taxon>Flavobacteriales</taxon>
        <taxon>Flavobacteriaceae</taxon>
        <taxon>Paenimyroides</taxon>
    </lineage>
</organism>
<keyword evidence="2" id="KW-0201">Cytochrome c-type biogenesis</keyword>
<keyword evidence="3" id="KW-1015">Disulfide bond</keyword>
<dbReference type="InterPro" id="IPR000866">
    <property type="entry name" value="AhpC/TSA"/>
</dbReference>
<evidence type="ECO:0000256" key="4">
    <source>
        <dbReference type="ARBA" id="ARBA00023284"/>
    </source>
</evidence>